<dbReference type="PATRIC" id="fig|1348973.3.peg.154"/>
<evidence type="ECO:0000313" key="1">
    <source>
        <dbReference type="EMBL" id="KEF40143.1"/>
    </source>
</evidence>
<dbReference type="Proteomes" id="UP000027936">
    <property type="component" value="Unassembled WGS sequence"/>
</dbReference>
<reference evidence="1 2" key="1">
    <citation type="submission" date="2014-04" db="EMBL/GenBank/DDBJ databases">
        <title>Draft genome sequence of Bacillus azotoformans MEV2011, a (co-) denitrifying strain unable to grow in the presence of oxygen.</title>
        <authorList>
            <person name="Nielsen M."/>
            <person name="Schreiber L."/>
            <person name="Finster K."/>
            <person name="Schramm A."/>
        </authorList>
    </citation>
    <scope>NUCLEOTIDE SEQUENCE [LARGE SCALE GENOMIC DNA]</scope>
    <source>
        <strain evidence="1 2">MEV2011</strain>
    </source>
</reference>
<evidence type="ECO:0000313" key="2">
    <source>
        <dbReference type="Proteomes" id="UP000027936"/>
    </source>
</evidence>
<proteinExistence type="predicted"/>
<dbReference type="EMBL" id="JJRY01000001">
    <property type="protein sequence ID" value="KEF40143.1"/>
    <property type="molecule type" value="Genomic_DNA"/>
</dbReference>
<accession>A0A072NTH3</accession>
<dbReference type="RefSeq" id="WP_035192474.1">
    <property type="nucleotide sequence ID" value="NZ_JJRY01000001.1"/>
</dbReference>
<dbReference type="OrthoDB" id="2920556at2"/>
<protein>
    <submittedName>
        <fullName evidence="1">Uncharacterized protein</fullName>
    </submittedName>
</protein>
<name>A0A072NTH3_SCHAZ</name>
<gene>
    <name evidence="1" type="ORF">M670_00159</name>
</gene>
<organism evidence="1 2">
    <name type="scientific">Schinkia azotoformans MEV2011</name>
    <dbReference type="NCBI Taxonomy" id="1348973"/>
    <lineage>
        <taxon>Bacteria</taxon>
        <taxon>Bacillati</taxon>
        <taxon>Bacillota</taxon>
        <taxon>Bacilli</taxon>
        <taxon>Bacillales</taxon>
        <taxon>Bacillaceae</taxon>
        <taxon>Calidifontibacillus/Schinkia group</taxon>
        <taxon>Schinkia</taxon>
    </lineage>
</organism>
<dbReference type="AlphaFoldDB" id="A0A072NTH3"/>
<comment type="caution">
    <text evidence="1">The sequence shown here is derived from an EMBL/GenBank/DDBJ whole genome shotgun (WGS) entry which is preliminary data.</text>
</comment>
<sequence>MWNRTSGNEVIVHRSSRVEAEQAISDLQKRGYEIIYPLTEQTSCGKTFSTDGYRPVFMGNTFSCKYVAKLRRIVN</sequence>